<dbReference type="InterPro" id="IPR029045">
    <property type="entry name" value="ClpP/crotonase-like_dom_sf"/>
</dbReference>
<dbReference type="EMBL" id="CP000086">
    <property type="protein sequence ID" value="ABC36741.1"/>
    <property type="molecule type" value="Genomic_DNA"/>
</dbReference>
<evidence type="ECO:0000256" key="2">
    <source>
        <dbReference type="ARBA" id="ARBA00023239"/>
    </source>
</evidence>
<dbReference type="GO" id="GO:0016829">
    <property type="term" value="F:lyase activity"/>
    <property type="evidence" value="ECO:0007669"/>
    <property type="project" value="UniProtKB-KW"/>
</dbReference>
<evidence type="ECO:0000256" key="3">
    <source>
        <dbReference type="RuleBase" id="RU003707"/>
    </source>
</evidence>
<dbReference type="InterPro" id="IPR018376">
    <property type="entry name" value="Enoyl-CoA_hyd/isom_CS"/>
</dbReference>
<dbReference type="CDD" id="cd06558">
    <property type="entry name" value="crotonase-like"/>
    <property type="match status" value="1"/>
</dbReference>
<keyword evidence="2" id="KW-0456">Lyase</keyword>
<reference evidence="4 5" key="1">
    <citation type="journal article" date="2005" name="BMC Genomics">
        <title>Bacterial genome adaptation to niches: divergence of the potential virulence genes in three Burkholderia species of different survival strategies.</title>
        <authorList>
            <person name="Kim H.S."/>
            <person name="Schell M.A."/>
            <person name="Yu Y."/>
            <person name="Ulrich R.L."/>
            <person name="Sarria S.H."/>
            <person name="Nierman W.C."/>
            <person name="DeShazer D."/>
        </authorList>
    </citation>
    <scope>NUCLEOTIDE SEQUENCE [LARGE SCALE GENOMIC DNA]</scope>
    <source>
        <strain evidence="5">ATCC 700388 / DSM 13276 / CCUG 48851 / CIP 106301 / E264</strain>
    </source>
</reference>
<gene>
    <name evidence="4" type="ordered locus">BTH_I1086</name>
</gene>
<evidence type="ECO:0000313" key="4">
    <source>
        <dbReference type="EMBL" id="ABC36741.1"/>
    </source>
</evidence>
<dbReference type="Gene3D" id="3.90.226.10">
    <property type="entry name" value="2-enoyl-CoA Hydratase, Chain A, domain 1"/>
    <property type="match status" value="1"/>
</dbReference>
<dbReference type="PANTHER" id="PTHR11941:SF54">
    <property type="entry name" value="ENOYL-COA HYDRATASE, MITOCHONDRIAL"/>
    <property type="match status" value="1"/>
</dbReference>
<dbReference type="HOGENOM" id="CLU_009834_7_2_4"/>
<dbReference type="PROSITE" id="PS00166">
    <property type="entry name" value="ENOYL_COA_HYDRATASE"/>
    <property type="match status" value="1"/>
</dbReference>
<evidence type="ECO:0000256" key="1">
    <source>
        <dbReference type="ARBA" id="ARBA00005254"/>
    </source>
</evidence>
<dbReference type="NCBIfam" id="NF046063">
    <property type="entry name" value="oxepin_alt"/>
    <property type="match status" value="1"/>
</dbReference>
<dbReference type="InterPro" id="IPR014748">
    <property type="entry name" value="Enoyl-CoA_hydra_C"/>
</dbReference>
<dbReference type="Proteomes" id="UP000001930">
    <property type="component" value="Chromosome I"/>
</dbReference>
<dbReference type="Gene3D" id="1.10.12.10">
    <property type="entry name" value="Lyase 2-enoyl-coa Hydratase, Chain A, domain 2"/>
    <property type="match status" value="1"/>
</dbReference>
<keyword evidence="5" id="KW-1185">Reference proteome</keyword>
<dbReference type="SUPFAM" id="SSF52096">
    <property type="entry name" value="ClpP/crotonase"/>
    <property type="match status" value="1"/>
</dbReference>
<name>Q2SZL0_BURTA</name>
<organism evidence="4 5">
    <name type="scientific">Burkholderia thailandensis (strain ATCC 700388 / DSM 13276 / CCUG 48851 / CIP 106301 / E264)</name>
    <dbReference type="NCBI Taxonomy" id="271848"/>
    <lineage>
        <taxon>Bacteria</taxon>
        <taxon>Pseudomonadati</taxon>
        <taxon>Pseudomonadota</taxon>
        <taxon>Betaproteobacteria</taxon>
        <taxon>Burkholderiales</taxon>
        <taxon>Burkholderiaceae</taxon>
        <taxon>Burkholderia</taxon>
        <taxon>pseudomallei group</taxon>
    </lineage>
</organism>
<dbReference type="InterPro" id="IPR001753">
    <property type="entry name" value="Enoyl-CoA_hydra/iso"/>
</dbReference>
<accession>Q2SZL0</accession>
<evidence type="ECO:0000313" key="5">
    <source>
        <dbReference type="Proteomes" id="UP000001930"/>
    </source>
</evidence>
<proteinExistence type="inferred from homology"/>
<protein>
    <submittedName>
        <fullName evidence="4">Enoyl-CoA hydratase/isomerase family protein</fullName>
    </submittedName>
</protein>
<sequence>MDTGKPHSRSIKVSFVLRNGPRATRPARHDAEKHVHASLKQLRSAPRLLRRRAFRAWPQNMPAKPAGTMSDRATHRRGASLPTPVEFKETHCMSAELLASRPPESESTLVLTLSNPGARNALHPDMYAAGLEALNTAERDPSIRAVVLTGADRFFCAGGNLNRLLDNRAKHPSVQAASIDLLGEWITAINTATKPVIAAVEGAAAGAGFSLALACDLLVAADDAKFVMSYARVALTPDGGGSWFLVRALPRALAAEILFEGKPAAATRLHELGVVNRLTKPGAARDEAIAWADELGRMSPNALARIKSLIADAQTQPLAAHLAAERDHFVASLHHADALEGITAFLDKRAPVYKR</sequence>
<dbReference type="GO" id="GO:0006635">
    <property type="term" value="P:fatty acid beta-oxidation"/>
    <property type="evidence" value="ECO:0007669"/>
    <property type="project" value="TreeGrafter"/>
</dbReference>
<dbReference type="PANTHER" id="PTHR11941">
    <property type="entry name" value="ENOYL-COA HYDRATASE-RELATED"/>
    <property type="match status" value="1"/>
</dbReference>
<dbReference type="KEGG" id="bte:BTH_I1086"/>
<dbReference type="AlphaFoldDB" id="Q2SZL0"/>
<comment type="similarity">
    <text evidence="1 3">Belongs to the enoyl-CoA hydratase/isomerase family.</text>
</comment>
<dbReference type="Pfam" id="PF00378">
    <property type="entry name" value="ECH_1"/>
    <property type="match status" value="1"/>
</dbReference>
<dbReference type="NCBIfam" id="NF005700">
    <property type="entry name" value="PRK07511.1"/>
    <property type="match status" value="1"/>
</dbReference>